<evidence type="ECO:0000313" key="1">
    <source>
        <dbReference type="EMBL" id="KFW04128.1"/>
    </source>
</evidence>
<name>A0A093IR46_EURHL</name>
<dbReference type="InterPro" id="IPR027417">
    <property type="entry name" value="P-loop_NTPase"/>
</dbReference>
<dbReference type="PANTHER" id="PTHR46535:SF1">
    <property type="entry name" value="NEDD4-BINDING PROTEIN 2"/>
    <property type="match status" value="1"/>
</dbReference>
<dbReference type="Pfam" id="PF13671">
    <property type="entry name" value="AAA_33"/>
    <property type="match status" value="1"/>
</dbReference>
<dbReference type="PANTHER" id="PTHR46535">
    <property type="entry name" value="NEDD4-BINDING PROTEIN 2"/>
    <property type="match status" value="1"/>
</dbReference>
<proteinExistence type="predicted"/>
<dbReference type="Proteomes" id="UP000054232">
    <property type="component" value="Unassembled WGS sequence"/>
</dbReference>
<sequence>MAPAFYPPSGSHSFVTPVAVSPGQWRLVSDYRTSEKGLFFHSPVVTNAWDSNPSLKVWGNQDRNSKLNLPQAQQPPVCHMMRKKMHLIGQVLVLLRGVPGSGKSYLARTLLEDNPGGIILSTDDYFYKHGQYHYDPDCLEEAHDWNRKRGEK</sequence>
<keyword evidence="2" id="KW-1185">Reference proteome</keyword>
<dbReference type="EMBL" id="KK565683">
    <property type="protein sequence ID" value="KFW04128.1"/>
    <property type="molecule type" value="Genomic_DNA"/>
</dbReference>
<dbReference type="InterPro" id="IPR052772">
    <property type="entry name" value="Endo/PolyKinase_Domain-Protein"/>
</dbReference>
<organism evidence="1 2">
    <name type="scientific">Eurypyga helias</name>
    <name type="common">Sunbittern</name>
    <name type="synonym">Ardea helias</name>
    <dbReference type="NCBI Taxonomy" id="54383"/>
    <lineage>
        <taxon>Eukaryota</taxon>
        <taxon>Metazoa</taxon>
        <taxon>Chordata</taxon>
        <taxon>Craniata</taxon>
        <taxon>Vertebrata</taxon>
        <taxon>Euteleostomi</taxon>
        <taxon>Archelosauria</taxon>
        <taxon>Archosauria</taxon>
        <taxon>Dinosauria</taxon>
        <taxon>Saurischia</taxon>
        <taxon>Theropoda</taxon>
        <taxon>Coelurosauria</taxon>
        <taxon>Aves</taxon>
        <taxon>Neognathae</taxon>
        <taxon>Neoaves</taxon>
        <taxon>Phaethontimorphae</taxon>
        <taxon>Eurypygiformes</taxon>
        <taxon>Eurypygidae</taxon>
        <taxon>Eurypyga</taxon>
    </lineage>
</organism>
<protein>
    <submittedName>
        <fullName evidence="1">NEDD4-binding protein 2</fullName>
    </submittedName>
</protein>
<dbReference type="GO" id="GO:0005634">
    <property type="term" value="C:nucleus"/>
    <property type="evidence" value="ECO:0007669"/>
    <property type="project" value="TreeGrafter"/>
</dbReference>
<gene>
    <name evidence="1" type="ORF">N326_11705</name>
</gene>
<dbReference type="AlphaFoldDB" id="A0A093IR46"/>
<dbReference type="SUPFAM" id="SSF52540">
    <property type="entry name" value="P-loop containing nucleoside triphosphate hydrolases"/>
    <property type="match status" value="1"/>
</dbReference>
<dbReference type="GO" id="GO:0004519">
    <property type="term" value="F:endonuclease activity"/>
    <property type="evidence" value="ECO:0007669"/>
    <property type="project" value="TreeGrafter"/>
</dbReference>
<reference evidence="1 2" key="1">
    <citation type="submission" date="2014-04" db="EMBL/GenBank/DDBJ databases">
        <title>Genome evolution of avian class.</title>
        <authorList>
            <person name="Zhang G."/>
            <person name="Li C."/>
        </authorList>
    </citation>
    <scope>NUCLEOTIDE SEQUENCE [LARGE SCALE GENOMIC DNA]</scope>
    <source>
        <strain evidence="1">BGI_N326</strain>
    </source>
</reference>
<accession>A0A093IR46</accession>
<evidence type="ECO:0000313" key="2">
    <source>
        <dbReference type="Proteomes" id="UP000054232"/>
    </source>
</evidence>
<dbReference type="Gene3D" id="3.40.50.300">
    <property type="entry name" value="P-loop containing nucleotide triphosphate hydrolases"/>
    <property type="match status" value="1"/>
</dbReference>